<keyword evidence="2" id="KW-1185">Reference proteome</keyword>
<reference evidence="1 2" key="1">
    <citation type="submission" date="2018-05" db="EMBL/GenBank/DDBJ databases">
        <title>Polaribacter aquimarinus sp. nov., isolated from sediment in a sediment of sea.</title>
        <authorList>
            <person name="Lu D."/>
        </authorList>
    </citation>
    <scope>NUCLEOTIDE SEQUENCE [LARGE SCALE GENOMIC DNA]</scope>
    <source>
        <strain evidence="1 2">ZY113</strain>
    </source>
</reference>
<evidence type="ECO:0000313" key="1">
    <source>
        <dbReference type="EMBL" id="PWG05921.1"/>
    </source>
</evidence>
<dbReference type="OrthoDB" id="266054at2"/>
<proteinExistence type="predicted"/>
<accession>A0A2U2JCC2</accession>
<evidence type="ECO:0000313" key="2">
    <source>
        <dbReference type="Proteomes" id="UP000245670"/>
    </source>
</evidence>
<evidence type="ECO:0008006" key="3">
    <source>
        <dbReference type="Google" id="ProtNLM"/>
    </source>
</evidence>
<dbReference type="Gene3D" id="2.60.120.1620">
    <property type="match status" value="1"/>
</dbReference>
<dbReference type="AlphaFoldDB" id="A0A2U2JCC2"/>
<comment type="caution">
    <text evidence="1">The sequence shown here is derived from an EMBL/GenBank/DDBJ whole genome shotgun (WGS) entry which is preliminary data.</text>
</comment>
<dbReference type="EMBL" id="QFFG01000002">
    <property type="protein sequence ID" value="PWG05921.1"/>
    <property type="molecule type" value="Genomic_DNA"/>
</dbReference>
<protein>
    <recommendedName>
        <fullName evidence="3">Gylcosyl hydrolase 115 C-terminal domain-containing protein</fullName>
    </recommendedName>
</protein>
<name>A0A2U2JCC2_9FLAO</name>
<organism evidence="1 2">
    <name type="scientific">Polaribacter aquimarinus</name>
    <dbReference type="NCBI Taxonomy" id="2100726"/>
    <lineage>
        <taxon>Bacteria</taxon>
        <taxon>Pseudomonadati</taxon>
        <taxon>Bacteroidota</taxon>
        <taxon>Flavobacteriia</taxon>
        <taxon>Flavobacteriales</taxon>
        <taxon>Flavobacteriaceae</taxon>
    </lineage>
</organism>
<sequence length="205" mass="24061">MIFTSCISQKIFKEKNGFLRVEAEDFYLQTNDSVRKWYVVDKNFTTDLKDADFSHSKSASKNKYVEILPDTRQTHADKLIRKENFSNVPGIAVLHYKVNIKNPGRYYVWVKAFSTGSEDNGIHVGLNGKWPNSGKRMQWCKGKRSWYWESKQRTKEVHCGIENAIYLDIEKAGEHTIQFSMREDGFEMDEWLITSDKNYNPRNIK</sequence>
<dbReference type="Proteomes" id="UP000245670">
    <property type="component" value="Unassembled WGS sequence"/>
</dbReference>
<gene>
    <name evidence="1" type="ORF">DIS07_05630</name>
</gene>